<protein>
    <submittedName>
        <fullName evidence="2">DUF742 domain-containing protein</fullName>
    </submittedName>
</protein>
<comment type="caution">
    <text evidence="2">The sequence shown here is derived from an EMBL/GenBank/DDBJ whole genome shotgun (WGS) entry which is preliminary data.</text>
</comment>
<evidence type="ECO:0000256" key="1">
    <source>
        <dbReference type="SAM" id="MobiDB-lite"/>
    </source>
</evidence>
<dbReference type="PANTHER" id="PTHR36221:SF1">
    <property type="entry name" value="DUF742 DOMAIN-CONTAINING PROTEIN"/>
    <property type="match status" value="1"/>
</dbReference>
<feature type="region of interest" description="Disordered" evidence="1">
    <location>
        <begin position="1"/>
        <end position="30"/>
    </location>
</feature>
<evidence type="ECO:0000313" key="2">
    <source>
        <dbReference type="EMBL" id="RJK98294.1"/>
    </source>
</evidence>
<gene>
    <name evidence="2" type="ORF">D5H78_00150</name>
</gene>
<evidence type="ECO:0000313" key="3">
    <source>
        <dbReference type="Proteomes" id="UP000265614"/>
    </source>
</evidence>
<reference evidence="2 3" key="1">
    <citation type="submission" date="2018-09" db="EMBL/GenBank/DDBJ databases">
        <title>YIM 75000 draft genome.</title>
        <authorList>
            <person name="Tang S."/>
            <person name="Feng Y."/>
        </authorList>
    </citation>
    <scope>NUCLEOTIDE SEQUENCE [LARGE SCALE GENOMIC DNA]</scope>
    <source>
        <strain evidence="2 3">YIM 75000</strain>
    </source>
</reference>
<dbReference type="PANTHER" id="PTHR36221">
    <property type="entry name" value="DUF742 DOMAIN-CONTAINING PROTEIN"/>
    <property type="match status" value="1"/>
</dbReference>
<dbReference type="EMBL" id="QZEZ01000001">
    <property type="protein sequence ID" value="RJK98294.1"/>
    <property type="molecule type" value="Genomic_DNA"/>
</dbReference>
<dbReference type="Proteomes" id="UP000265614">
    <property type="component" value="Unassembled WGS sequence"/>
</dbReference>
<accession>A0A3A3Z4G5</accession>
<proteinExistence type="predicted"/>
<dbReference type="AlphaFoldDB" id="A0A3A3Z4G5"/>
<dbReference type="Pfam" id="PF05331">
    <property type="entry name" value="DUF742"/>
    <property type="match status" value="1"/>
</dbReference>
<organism evidence="2 3">
    <name type="scientific">Vallicoccus soli</name>
    <dbReference type="NCBI Taxonomy" id="2339232"/>
    <lineage>
        <taxon>Bacteria</taxon>
        <taxon>Bacillati</taxon>
        <taxon>Actinomycetota</taxon>
        <taxon>Actinomycetes</taxon>
        <taxon>Motilibacterales</taxon>
        <taxon>Vallicoccaceae</taxon>
        <taxon>Vallicoccus</taxon>
    </lineage>
</organism>
<dbReference type="InterPro" id="IPR007995">
    <property type="entry name" value="DUF742"/>
</dbReference>
<keyword evidence="3" id="KW-1185">Reference proteome</keyword>
<sequence>MATVPPAEDDAPTVRPYTLTGGRTRTRAGEPPLALEALVRAVPPAPVPPAGPAAATGTTTPEGRAILRRCAERYLSVAELSAHLALPLGVVRVLVGDLRDAGRVSVQEPGAGAAGAGDPTDPQFLRSVLDGLSTL</sequence>
<name>A0A3A3Z4G5_9ACTN</name>